<protein>
    <submittedName>
        <fullName evidence="2">UTRA domain-containing protein</fullName>
    </submittedName>
</protein>
<evidence type="ECO:0000313" key="1">
    <source>
        <dbReference type="Proteomes" id="UP000050761"/>
    </source>
</evidence>
<sequence length="86" mass="10007">LRTPPSILYHEYCVHYDVIEPMLGDFDSIAQILHVSADLLDHRIVEQVANWNGPVSVTVVLRSIEQFSCVVEFVSHRRETYRDFYA</sequence>
<keyword evidence="1" id="KW-1185">Reference proteome</keyword>
<reference evidence="2" key="1">
    <citation type="submission" date="2019-09" db="UniProtKB">
        <authorList>
            <consortium name="WormBaseParasite"/>
        </authorList>
    </citation>
    <scope>IDENTIFICATION</scope>
</reference>
<dbReference type="AlphaFoldDB" id="A0A183GR25"/>
<name>A0A183GR25_HELPZ</name>
<dbReference type="Proteomes" id="UP000050761">
    <property type="component" value="Unassembled WGS sequence"/>
</dbReference>
<proteinExistence type="predicted"/>
<evidence type="ECO:0000313" key="2">
    <source>
        <dbReference type="WBParaSite" id="HPBE_0002514501-mRNA-1"/>
    </source>
</evidence>
<accession>A0A183GR25</accession>
<dbReference type="WBParaSite" id="HPBE_0002514501-mRNA-1">
    <property type="protein sequence ID" value="HPBE_0002514501-mRNA-1"/>
    <property type="gene ID" value="HPBE_0002514501"/>
</dbReference>
<organism evidence="1 2">
    <name type="scientific">Heligmosomoides polygyrus</name>
    <name type="common">Parasitic roundworm</name>
    <dbReference type="NCBI Taxonomy" id="6339"/>
    <lineage>
        <taxon>Eukaryota</taxon>
        <taxon>Metazoa</taxon>
        <taxon>Ecdysozoa</taxon>
        <taxon>Nematoda</taxon>
        <taxon>Chromadorea</taxon>
        <taxon>Rhabditida</taxon>
        <taxon>Rhabditina</taxon>
        <taxon>Rhabditomorpha</taxon>
        <taxon>Strongyloidea</taxon>
        <taxon>Heligmosomidae</taxon>
        <taxon>Heligmosomoides</taxon>
    </lineage>
</organism>